<accession>A0A2I1P805</accession>
<organism evidence="1 2">
    <name type="scientific">Kytococcus schroeteri</name>
    <dbReference type="NCBI Taxonomy" id="138300"/>
    <lineage>
        <taxon>Bacteria</taxon>
        <taxon>Bacillati</taxon>
        <taxon>Actinomycetota</taxon>
        <taxon>Actinomycetes</taxon>
        <taxon>Micrococcales</taxon>
        <taxon>Kytococcaceae</taxon>
        <taxon>Kytococcus</taxon>
    </lineage>
</organism>
<dbReference type="Proteomes" id="UP000234206">
    <property type="component" value="Unassembled WGS sequence"/>
</dbReference>
<protein>
    <submittedName>
        <fullName evidence="1">Uncharacterized protein</fullName>
    </submittedName>
</protein>
<proteinExistence type="predicted"/>
<feature type="non-terminal residue" evidence="1">
    <location>
        <position position="1"/>
    </location>
</feature>
<comment type="caution">
    <text evidence="1">The sequence shown here is derived from an EMBL/GenBank/DDBJ whole genome shotgun (WGS) entry which is preliminary data.</text>
</comment>
<feature type="non-terminal residue" evidence="1">
    <location>
        <position position="68"/>
    </location>
</feature>
<reference evidence="1 2" key="1">
    <citation type="submission" date="2017-12" db="EMBL/GenBank/DDBJ databases">
        <title>Phylogenetic diversity of female urinary microbiome.</title>
        <authorList>
            <person name="Thomas-White K."/>
            <person name="Wolfe A.J."/>
        </authorList>
    </citation>
    <scope>NUCLEOTIDE SEQUENCE [LARGE SCALE GENOMIC DNA]</scope>
    <source>
        <strain evidence="1 2">UMB1298</strain>
    </source>
</reference>
<dbReference type="AlphaFoldDB" id="A0A2I1P805"/>
<gene>
    <name evidence="1" type="ORF">CYJ76_11365</name>
</gene>
<keyword evidence="2" id="KW-1185">Reference proteome</keyword>
<name>A0A2I1P805_9MICO</name>
<evidence type="ECO:0000313" key="2">
    <source>
        <dbReference type="Proteomes" id="UP000234206"/>
    </source>
</evidence>
<sequence>RFGAYTHITRDQANCLACHHALNSSILNILRSPTRHNYLPVEVAHSPLDSTKDTVEMIAAAFPEHLPL</sequence>
<dbReference type="EMBL" id="PKIZ01000038">
    <property type="protein sequence ID" value="PKZ40756.1"/>
    <property type="molecule type" value="Genomic_DNA"/>
</dbReference>
<evidence type="ECO:0000313" key="1">
    <source>
        <dbReference type="EMBL" id="PKZ40756.1"/>
    </source>
</evidence>